<sequence>MSANGSARRHVVALAVTDGLPTFELAVPCEVFGIDRPDIADPWYELRMCAAGPGPVRTAHGLVVPTPFGLDELLVADTVVVAACDPALTREPPAELLAAVRRAHELGRRIVSLCAGVYIVAAAGLLSGRRATTHWLYAEDFARRFPDVRVDPAPLYVDHGDVLTSAGTGSVIDLCLHLVRADLGAAAANEVARRMVVPPHREGGQAQFARRPRRVSAAVTGGGAGLGPVLDWARARLEQPLTVAELARAAGLGERTFARRFRETLGTTPLQWLLQERVRLAQELLETTDAPIEAVAHRTGFGTAPNLRHHFRRLAGVAPATYREVFRHRAGRPRGAAATRRSA</sequence>
<dbReference type="SMART" id="SM00342">
    <property type="entry name" value="HTH_ARAC"/>
    <property type="match status" value="1"/>
</dbReference>
<keyword evidence="1" id="KW-0805">Transcription regulation</keyword>
<keyword evidence="2" id="KW-0238">DNA-binding</keyword>
<evidence type="ECO:0000313" key="5">
    <source>
        <dbReference type="EMBL" id="MDT0322211.1"/>
    </source>
</evidence>
<dbReference type="PANTHER" id="PTHR43130">
    <property type="entry name" value="ARAC-FAMILY TRANSCRIPTIONAL REGULATOR"/>
    <property type="match status" value="1"/>
</dbReference>
<evidence type="ECO:0000256" key="3">
    <source>
        <dbReference type="ARBA" id="ARBA00023163"/>
    </source>
</evidence>
<accession>A0ABU2LX82</accession>
<name>A0ABU2LX82_9ACTN</name>
<dbReference type="EMBL" id="JAVREM010000057">
    <property type="protein sequence ID" value="MDT0322211.1"/>
    <property type="molecule type" value="Genomic_DNA"/>
</dbReference>
<dbReference type="InterPro" id="IPR009057">
    <property type="entry name" value="Homeodomain-like_sf"/>
</dbReference>
<protein>
    <submittedName>
        <fullName evidence="5">Helix-turn-helix domain-containing protein</fullName>
    </submittedName>
</protein>
<gene>
    <name evidence="5" type="ORF">RNC47_28165</name>
</gene>
<dbReference type="RefSeq" id="WP_311602719.1">
    <property type="nucleotide sequence ID" value="NZ_JAVREM010000057.1"/>
</dbReference>
<dbReference type="InterPro" id="IPR018060">
    <property type="entry name" value="HTH_AraC"/>
</dbReference>
<dbReference type="CDD" id="cd03137">
    <property type="entry name" value="GATase1_AraC_1"/>
    <property type="match status" value="1"/>
</dbReference>
<dbReference type="Gene3D" id="3.40.50.880">
    <property type="match status" value="1"/>
</dbReference>
<dbReference type="Pfam" id="PF12833">
    <property type="entry name" value="HTH_18"/>
    <property type="match status" value="1"/>
</dbReference>
<keyword evidence="3" id="KW-0804">Transcription</keyword>
<evidence type="ECO:0000313" key="6">
    <source>
        <dbReference type="Proteomes" id="UP001183420"/>
    </source>
</evidence>
<dbReference type="SUPFAM" id="SSF46689">
    <property type="entry name" value="Homeodomain-like"/>
    <property type="match status" value="2"/>
</dbReference>
<dbReference type="PROSITE" id="PS00041">
    <property type="entry name" value="HTH_ARAC_FAMILY_1"/>
    <property type="match status" value="1"/>
</dbReference>
<keyword evidence="6" id="KW-1185">Reference proteome</keyword>
<dbReference type="Gene3D" id="1.10.10.60">
    <property type="entry name" value="Homeodomain-like"/>
    <property type="match status" value="1"/>
</dbReference>
<dbReference type="Pfam" id="PF01965">
    <property type="entry name" value="DJ-1_PfpI"/>
    <property type="match status" value="1"/>
</dbReference>
<evidence type="ECO:0000256" key="2">
    <source>
        <dbReference type="ARBA" id="ARBA00023125"/>
    </source>
</evidence>
<dbReference type="Proteomes" id="UP001183420">
    <property type="component" value="Unassembled WGS sequence"/>
</dbReference>
<comment type="caution">
    <text evidence="5">The sequence shown here is derived from an EMBL/GenBank/DDBJ whole genome shotgun (WGS) entry which is preliminary data.</text>
</comment>
<evidence type="ECO:0000259" key="4">
    <source>
        <dbReference type="PROSITE" id="PS01124"/>
    </source>
</evidence>
<proteinExistence type="predicted"/>
<organism evidence="5 6">
    <name type="scientific">Streptomyces millisiae</name>
    <dbReference type="NCBI Taxonomy" id="3075542"/>
    <lineage>
        <taxon>Bacteria</taxon>
        <taxon>Bacillati</taxon>
        <taxon>Actinomycetota</taxon>
        <taxon>Actinomycetes</taxon>
        <taxon>Kitasatosporales</taxon>
        <taxon>Streptomycetaceae</taxon>
        <taxon>Streptomyces</taxon>
    </lineage>
</organism>
<dbReference type="InterPro" id="IPR029062">
    <property type="entry name" value="Class_I_gatase-like"/>
</dbReference>
<dbReference type="InterPro" id="IPR052158">
    <property type="entry name" value="INH-QAR"/>
</dbReference>
<reference evidence="6" key="1">
    <citation type="submission" date="2023-07" db="EMBL/GenBank/DDBJ databases">
        <title>30 novel species of actinomycetes from the DSMZ collection.</title>
        <authorList>
            <person name="Nouioui I."/>
        </authorList>
    </citation>
    <scope>NUCLEOTIDE SEQUENCE [LARGE SCALE GENOMIC DNA]</scope>
    <source>
        <strain evidence="6">DSM 44918</strain>
    </source>
</reference>
<dbReference type="SUPFAM" id="SSF52317">
    <property type="entry name" value="Class I glutamine amidotransferase-like"/>
    <property type="match status" value="1"/>
</dbReference>
<evidence type="ECO:0000256" key="1">
    <source>
        <dbReference type="ARBA" id="ARBA00023015"/>
    </source>
</evidence>
<dbReference type="InterPro" id="IPR018062">
    <property type="entry name" value="HTH_AraC-typ_CS"/>
</dbReference>
<dbReference type="PANTHER" id="PTHR43130:SF3">
    <property type="entry name" value="HTH-TYPE TRANSCRIPTIONAL REGULATOR RV1931C"/>
    <property type="match status" value="1"/>
</dbReference>
<dbReference type="PROSITE" id="PS01124">
    <property type="entry name" value="HTH_ARAC_FAMILY_2"/>
    <property type="match status" value="1"/>
</dbReference>
<dbReference type="InterPro" id="IPR002818">
    <property type="entry name" value="DJ-1/PfpI"/>
</dbReference>
<feature type="domain" description="HTH araC/xylS-type" evidence="4">
    <location>
        <begin position="227"/>
        <end position="325"/>
    </location>
</feature>